<evidence type="ECO:0000313" key="2">
    <source>
        <dbReference type="Proteomes" id="UP000580250"/>
    </source>
</evidence>
<dbReference type="EMBL" id="CAJEWN010000004">
    <property type="protein sequence ID" value="CAD2125739.1"/>
    <property type="molecule type" value="Genomic_DNA"/>
</dbReference>
<accession>A0A6V7TP00</accession>
<reference evidence="1 2" key="1">
    <citation type="submission" date="2020-08" db="EMBL/GenBank/DDBJ databases">
        <authorList>
            <person name="Koutsovoulos G."/>
            <person name="Danchin GJ E."/>
        </authorList>
    </citation>
    <scope>NUCLEOTIDE SEQUENCE [LARGE SCALE GENOMIC DNA]</scope>
</reference>
<comment type="caution">
    <text evidence="1">The sequence shown here is derived from an EMBL/GenBank/DDBJ whole genome shotgun (WGS) entry which is preliminary data.</text>
</comment>
<protein>
    <submittedName>
        <fullName evidence="1">Uncharacterized protein</fullName>
    </submittedName>
</protein>
<proteinExistence type="predicted"/>
<sequence length="53" mass="6255">MGETQIFLCETCEITKRAFRSSLLGIELYRHNRERSTLTGRHAVKIHYSPYLK</sequence>
<dbReference type="Proteomes" id="UP000580250">
    <property type="component" value="Unassembled WGS sequence"/>
</dbReference>
<name>A0A6V7TP00_MELEN</name>
<evidence type="ECO:0000313" key="1">
    <source>
        <dbReference type="EMBL" id="CAD2125739.1"/>
    </source>
</evidence>
<dbReference type="AlphaFoldDB" id="A0A6V7TP00"/>
<gene>
    <name evidence="1" type="ORF">MENT_LOCUS1228</name>
</gene>
<organism evidence="1 2">
    <name type="scientific">Meloidogyne enterolobii</name>
    <name type="common">Root-knot nematode worm</name>
    <name type="synonym">Meloidogyne mayaguensis</name>
    <dbReference type="NCBI Taxonomy" id="390850"/>
    <lineage>
        <taxon>Eukaryota</taxon>
        <taxon>Metazoa</taxon>
        <taxon>Ecdysozoa</taxon>
        <taxon>Nematoda</taxon>
        <taxon>Chromadorea</taxon>
        <taxon>Rhabditida</taxon>
        <taxon>Tylenchina</taxon>
        <taxon>Tylenchomorpha</taxon>
        <taxon>Tylenchoidea</taxon>
        <taxon>Meloidogynidae</taxon>
        <taxon>Meloidogyninae</taxon>
        <taxon>Meloidogyne</taxon>
    </lineage>
</organism>